<dbReference type="Gene3D" id="3.30.750.44">
    <property type="match status" value="1"/>
</dbReference>
<dbReference type="RefSeq" id="WP_183671434.1">
    <property type="nucleotide sequence ID" value="NZ_BMPB01000007.1"/>
</dbReference>
<evidence type="ECO:0000313" key="2">
    <source>
        <dbReference type="EMBL" id="MBB4623268.1"/>
    </source>
</evidence>
<evidence type="ECO:0000313" key="3">
    <source>
        <dbReference type="Proteomes" id="UP000533637"/>
    </source>
</evidence>
<dbReference type="InterPro" id="IPR005151">
    <property type="entry name" value="Tail-specific_protease"/>
</dbReference>
<dbReference type="Pfam" id="PF03572">
    <property type="entry name" value="Peptidase_S41"/>
    <property type="match status" value="1"/>
</dbReference>
<dbReference type="EMBL" id="JACHOC010000006">
    <property type="protein sequence ID" value="MBB4623268.1"/>
    <property type="molecule type" value="Genomic_DNA"/>
</dbReference>
<reference evidence="2 3" key="1">
    <citation type="submission" date="2020-08" db="EMBL/GenBank/DDBJ databases">
        <title>Genomic Encyclopedia of Type Strains, Phase IV (KMG-IV): sequencing the most valuable type-strain genomes for metagenomic binning, comparative biology and taxonomic classification.</title>
        <authorList>
            <person name="Goeker M."/>
        </authorList>
    </citation>
    <scope>NUCLEOTIDE SEQUENCE [LARGE SCALE GENOMIC DNA]</scope>
    <source>
        <strain evidence="2 3">DSM 102983</strain>
    </source>
</reference>
<name>A0ABR6KP29_9BACT</name>
<comment type="caution">
    <text evidence="2">The sequence shown here is derived from an EMBL/GenBank/DDBJ whole genome shotgun (WGS) entry which is preliminary data.</text>
</comment>
<accession>A0ABR6KP29</accession>
<dbReference type="Proteomes" id="UP000533637">
    <property type="component" value="Unassembled WGS sequence"/>
</dbReference>
<dbReference type="InterPro" id="IPR029045">
    <property type="entry name" value="ClpP/crotonase-like_dom_sf"/>
</dbReference>
<feature type="domain" description="Tail specific protease" evidence="1">
    <location>
        <begin position="532"/>
        <end position="695"/>
    </location>
</feature>
<protein>
    <recommendedName>
        <fullName evidence="1">Tail specific protease domain-containing protein</fullName>
    </recommendedName>
</protein>
<proteinExistence type="predicted"/>
<dbReference type="Gene3D" id="3.90.226.10">
    <property type="entry name" value="2-enoyl-CoA Hydratase, Chain A, domain 1"/>
    <property type="match status" value="1"/>
</dbReference>
<sequence length="719" mass="82242">MSFDNNPRIKKGHLSSLELNGWFVSNGNASIDSVELFNDRKSLKLQNDPADSLKISQVYYYANTRDITGDSIYFSGKFKYKGADSTSIVFGIQQMGQDTMANAMTEIGKRSGDSEWNDFTIKTAMSSLTSGINFFVFTTGNIELWTSNWQAQLDKKPLGAFVNHEFSVEKDKEFDYGSSFCLSAPTTQTYENLEVLGKVWGFLKYYHPEVTQGNYNWDYELFRILPQIAKAPDKDKRNKLLNEWIDKYGKITQTVSYAIEDSSKYSRIIDTDWINDENLFDAPLISKLNTIKNAKRNLKFNYYLIPYQSGGSSLFDREKEYPLIPWKDQGYRILTLYRLWNAVEYCFPYTEMTDKQWDTLLGKFLPRFVSPVDNEEYKLAILELLTCINDSHGFVYIPREDLEKTILKRQSDSFVVPVTLTESKSGDIVVRDTRTFELERGDIIRTIDGEDVKKIITDLSPYVPASNHPTLVRNVLPWLLRTDTGYMNITCIRNGKEIQIDIKNFGQNRRRQPHELSDMKWPKDYNLSAKKIIYIDVSTAESDAITDMIQNNKNAKGVILDMRKYPSMAAYGTLPNLLLPAPQEFMWFSFNRNEAPGNYKLCSIAKAGSDNPDYFKGKVAILVNEGTQSHGEFSSMAYRKAPQSAIIGSTTAGADGNIGSFYLPGKATCIYTALGAYYPNWEQCQRKGVKIDIEVRPTNQEIRNGQDVWIEKAIEYILK</sequence>
<organism evidence="2 3">
    <name type="scientific">Parabacteroides faecis</name>
    <dbReference type="NCBI Taxonomy" id="1217282"/>
    <lineage>
        <taxon>Bacteria</taxon>
        <taxon>Pseudomonadati</taxon>
        <taxon>Bacteroidota</taxon>
        <taxon>Bacteroidia</taxon>
        <taxon>Bacteroidales</taxon>
        <taxon>Tannerellaceae</taxon>
        <taxon>Parabacteroides</taxon>
    </lineage>
</organism>
<evidence type="ECO:0000259" key="1">
    <source>
        <dbReference type="Pfam" id="PF03572"/>
    </source>
</evidence>
<keyword evidence="3" id="KW-1185">Reference proteome</keyword>
<gene>
    <name evidence="2" type="ORF">GGQ57_003180</name>
</gene>
<dbReference type="SUPFAM" id="SSF52096">
    <property type="entry name" value="ClpP/crotonase"/>
    <property type="match status" value="1"/>
</dbReference>